<proteinExistence type="predicted"/>
<dbReference type="InterPro" id="IPR015943">
    <property type="entry name" value="WD40/YVTN_repeat-like_dom_sf"/>
</dbReference>
<dbReference type="SUPFAM" id="SSF50978">
    <property type="entry name" value="WD40 repeat-like"/>
    <property type="match status" value="1"/>
</dbReference>
<evidence type="ECO:0000313" key="6">
    <source>
        <dbReference type="Proteomes" id="UP000193144"/>
    </source>
</evidence>
<dbReference type="OrthoDB" id="25131at2759"/>
<dbReference type="SMART" id="SM00320">
    <property type="entry name" value="WD40"/>
    <property type="match status" value="4"/>
</dbReference>
<keyword evidence="6" id="KW-1185">Reference proteome</keyword>
<name>A0A1Y2AA55_9PLEO</name>
<dbReference type="PANTHER" id="PTHR22889:SF0">
    <property type="entry name" value="WD REPEAT-CONTAINING PROTEIN 89"/>
    <property type="match status" value="1"/>
</dbReference>
<feature type="repeat" description="WD" evidence="3">
    <location>
        <begin position="161"/>
        <end position="203"/>
    </location>
</feature>
<comment type="caution">
    <text evidence="5">The sequence shown here is derived from an EMBL/GenBank/DDBJ whole genome shotgun (WGS) entry which is preliminary data.</text>
</comment>
<dbReference type="Gene3D" id="2.130.10.10">
    <property type="entry name" value="YVTN repeat-like/Quinoprotein amine dehydrogenase"/>
    <property type="match status" value="1"/>
</dbReference>
<dbReference type="PANTHER" id="PTHR22889">
    <property type="entry name" value="WD REPEAT-CONTAINING PROTEIN 89"/>
    <property type="match status" value="1"/>
</dbReference>
<dbReference type="EMBL" id="MCFA01000003">
    <property type="protein sequence ID" value="ORY19200.1"/>
    <property type="molecule type" value="Genomic_DNA"/>
</dbReference>
<dbReference type="Proteomes" id="UP000193144">
    <property type="component" value="Unassembled WGS sequence"/>
</dbReference>
<evidence type="ECO:0000256" key="2">
    <source>
        <dbReference type="ARBA" id="ARBA00022737"/>
    </source>
</evidence>
<accession>A0A1Y2AA55</accession>
<reference evidence="5 6" key="1">
    <citation type="submission" date="2016-07" db="EMBL/GenBank/DDBJ databases">
        <title>Pervasive Adenine N6-methylation of Active Genes in Fungi.</title>
        <authorList>
            <consortium name="DOE Joint Genome Institute"/>
            <person name="Mondo S.J."/>
            <person name="Dannebaum R.O."/>
            <person name="Kuo R.C."/>
            <person name="Labutti K."/>
            <person name="Haridas S."/>
            <person name="Kuo A."/>
            <person name="Salamov A."/>
            <person name="Ahrendt S.R."/>
            <person name="Lipzen A."/>
            <person name="Sullivan W."/>
            <person name="Andreopoulos W.B."/>
            <person name="Clum A."/>
            <person name="Lindquist E."/>
            <person name="Daum C."/>
            <person name="Ramamoorthy G.K."/>
            <person name="Gryganskyi A."/>
            <person name="Culley D."/>
            <person name="Magnuson J.K."/>
            <person name="James T.Y."/>
            <person name="O'Malley M.A."/>
            <person name="Stajich J.E."/>
            <person name="Spatafora J.W."/>
            <person name="Visel A."/>
            <person name="Grigoriev I.V."/>
        </authorList>
    </citation>
    <scope>NUCLEOTIDE SEQUENCE [LARGE SCALE GENOMIC DNA]</scope>
    <source>
        <strain evidence="5 6">CBS 115471</strain>
    </source>
</reference>
<evidence type="ECO:0000313" key="5">
    <source>
        <dbReference type="EMBL" id="ORY19200.1"/>
    </source>
</evidence>
<protein>
    <submittedName>
        <fullName evidence="5">WD40-repeat-containing domain protein</fullName>
    </submittedName>
</protein>
<dbReference type="Pfam" id="PF00400">
    <property type="entry name" value="WD40"/>
    <property type="match status" value="1"/>
</dbReference>
<gene>
    <name evidence="5" type="ORF">BCR34DRAFT_472159</name>
</gene>
<dbReference type="STRING" id="1231657.A0A1Y2AA55"/>
<evidence type="ECO:0000256" key="3">
    <source>
        <dbReference type="PROSITE-ProRule" id="PRU00221"/>
    </source>
</evidence>
<dbReference type="InterPro" id="IPR001680">
    <property type="entry name" value="WD40_rpt"/>
</dbReference>
<organism evidence="5 6">
    <name type="scientific">Clohesyomyces aquaticus</name>
    <dbReference type="NCBI Taxonomy" id="1231657"/>
    <lineage>
        <taxon>Eukaryota</taxon>
        <taxon>Fungi</taxon>
        <taxon>Dikarya</taxon>
        <taxon>Ascomycota</taxon>
        <taxon>Pezizomycotina</taxon>
        <taxon>Dothideomycetes</taxon>
        <taxon>Pleosporomycetidae</taxon>
        <taxon>Pleosporales</taxon>
        <taxon>Lindgomycetaceae</taxon>
        <taxon>Clohesyomyces</taxon>
    </lineage>
</organism>
<dbReference type="AlphaFoldDB" id="A0A1Y2AA55"/>
<feature type="region of interest" description="Disordered" evidence="4">
    <location>
        <begin position="357"/>
        <end position="400"/>
    </location>
</feature>
<keyword evidence="2" id="KW-0677">Repeat</keyword>
<evidence type="ECO:0000256" key="4">
    <source>
        <dbReference type="SAM" id="MobiDB-lite"/>
    </source>
</evidence>
<dbReference type="InterPro" id="IPR039328">
    <property type="entry name" value="WDR89"/>
</dbReference>
<dbReference type="PROSITE" id="PS50082">
    <property type="entry name" value="WD_REPEATS_2"/>
    <property type="match status" value="1"/>
</dbReference>
<feature type="compositionally biased region" description="Basic and acidic residues" evidence="4">
    <location>
        <begin position="375"/>
        <end position="400"/>
    </location>
</feature>
<keyword evidence="1 3" id="KW-0853">WD repeat</keyword>
<dbReference type="InterPro" id="IPR036322">
    <property type="entry name" value="WD40_repeat_dom_sf"/>
</dbReference>
<evidence type="ECO:0000256" key="1">
    <source>
        <dbReference type="ARBA" id="ARBA00022574"/>
    </source>
</evidence>
<sequence length="400" mass="44353">MAPLTQTLSSNISLPPNSYIYKILSTSPRTDPLSYYQTDTLAILSSDDSLRFIDPATLNVLPDGVIKSVNESVTCLERADDLSSIIVATAGRDGLVKYWDRRSKGSVLTIQSPEKLISSIVCNNPRSFLACGTENPEDGAHESPVYIWDIRKPTTPQLTLSESHTDTITTLSLHPSHPTLLLTSSTDGLLSIFDFSQPNEEDALYQVMNHRSAVAHSGFLFPGTDIYALGTDETLSIYALQSSKEEDEEPAPRVLGDVRGPLGVEYVVKMHWVGDEVFVAGGKHSENYLDLIPLEKSPASGPLQYEFDVEKSIRLPGGHGEEIVRDVFTDVHSHTTYTCGEDGRLVAWKLSDADDNDVMAIDEPKPKKHKRKDKKDKDRDKKRKMIEEGGGKEKARYKPY</sequence>